<evidence type="ECO:0000256" key="6">
    <source>
        <dbReference type="SAM" id="Phobius"/>
    </source>
</evidence>
<keyword evidence="3 6" id="KW-0812">Transmembrane</keyword>
<comment type="caution">
    <text evidence="8">The sequence shown here is derived from an EMBL/GenBank/DDBJ whole genome shotgun (WGS) entry which is preliminary data.</text>
</comment>
<feature type="transmembrane region" description="Helical" evidence="6">
    <location>
        <begin position="198"/>
        <end position="217"/>
    </location>
</feature>
<evidence type="ECO:0000256" key="5">
    <source>
        <dbReference type="ARBA" id="ARBA00023136"/>
    </source>
</evidence>
<dbReference type="Pfam" id="PF07690">
    <property type="entry name" value="MFS_1"/>
    <property type="match status" value="1"/>
</dbReference>
<dbReference type="Gene3D" id="1.20.1250.20">
    <property type="entry name" value="MFS general substrate transporter like domains"/>
    <property type="match status" value="1"/>
</dbReference>
<dbReference type="CDD" id="cd17321">
    <property type="entry name" value="MFS_MMR_MDR_like"/>
    <property type="match status" value="1"/>
</dbReference>
<evidence type="ECO:0000313" key="9">
    <source>
        <dbReference type="Proteomes" id="UP000245998"/>
    </source>
</evidence>
<feature type="transmembrane region" description="Helical" evidence="6">
    <location>
        <begin position="294"/>
        <end position="316"/>
    </location>
</feature>
<dbReference type="GO" id="GO:0022857">
    <property type="term" value="F:transmembrane transporter activity"/>
    <property type="evidence" value="ECO:0007669"/>
    <property type="project" value="InterPro"/>
</dbReference>
<gene>
    <name evidence="8" type="ORF">DCC39_12165</name>
</gene>
<feature type="transmembrane region" description="Helical" evidence="6">
    <location>
        <begin position="323"/>
        <end position="345"/>
    </location>
</feature>
<feature type="transmembrane region" description="Helical" evidence="6">
    <location>
        <begin position="351"/>
        <end position="369"/>
    </location>
</feature>
<evidence type="ECO:0000259" key="7">
    <source>
        <dbReference type="PROSITE" id="PS50850"/>
    </source>
</evidence>
<evidence type="ECO:0000256" key="3">
    <source>
        <dbReference type="ARBA" id="ARBA00022692"/>
    </source>
</evidence>
<keyword evidence="5 6" id="KW-0472">Membrane</keyword>
<dbReference type="SUPFAM" id="SSF103473">
    <property type="entry name" value="MFS general substrate transporter"/>
    <property type="match status" value="1"/>
</dbReference>
<feature type="transmembrane region" description="Helical" evidence="6">
    <location>
        <begin position="144"/>
        <end position="162"/>
    </location>
</feature>
<dbReference type="RefSeq" id="WP_116555177.1">
    <property type="nucleotide sequence ID" value="NZ_QCZG01000025.1"/>
</dbReference>
<dbReference type="Gene3D" id="1.20.1720.10">
    <property type="entry name" value="Multidrug resistance protein D"/>
    <property type="match status" value="1"/>
</dbReference>
<feature type="transmembrane region" description="Helical" evidence="6">
    <location>
        <begin position="15"/>
        <end position="38"/>
    </location>
</feature>
<dbReference type="PRINTS" id="PR01036">
    <property type="entry name" value="TCRTETB"/>
</dbReference>
<dbReference type="InterPro" id="IPR011701">
    <property type="entry name" value="MFS"/>
</dbReference>
<name>A0A2U1JYH3_9BACI</name>
<feature type="transmembrane region" description="Helical" evidence="6">
    <location>
        <begin position="168"/>
        <end position="186"/>
    </location>
</feature>
<sequence>MPDAAEKMPGFNEKIIIPFWSIMVWLVLMNTSMFNVVMPSIISDLQISPAAGSWIVTGYSLFLALSTFTFSRLSDFIPIRKLLMIGMMTFGLASLAAFFSNTFLALLAARIVQASGAGASQALGMVLAARYIPLVRRGRAMASISLAASLAFGLGPVVGGLLAQKLGWNFLFLVTCLVLFLLPVFFKHLPHEQLNKGTFDFWGCLFVAASTANFMLFLTTLHFIYLAISLAAFGILWWHIGRAKAPFIQSDLLKNRSYLMIVFIGLTAFSAHFATLFCMPLYLSEFYGKQSMEIGFAIFPGAMLSAVSAIFVGRLIDRFGTNLTMILGNVLLLCSTTLFFLLSAYHSSLTVLAYLLMSLGFFSLTASISNELTRILPAKQIGAGLGLQQLINFIGVGIGVSIAGVFVTKQKHLAAMIKYQNTFLFFAFLSFISCCVLLIYVFKKNKRNSFTNSPLSAKTKTPD</sequence>
<dbReference type="OrthoDB" id="2403626at2"/>
<feature type="transmembrane region" description="Helical" evidence="6">
    <location>
        <begin position="223"/>
        <end position="240"/>
    </location>
</feature>
<keyword evidence="9" id="KW-1185">Reference proteome</keyword>
<evidence type="ECO:0000256" key="4">
    <source>
        <dbReference type="ARBA" id="ARBA00022989"/>
    </source>
</evidence>
<dbReference type="PANTHER" id="PTHR42718">
    <property type="entry name" value="MAJOR FACILITATOR SUPERFAMILY MULTIDRUG TRANSPORTER MFSC"/>
    <property type="match status" value="1"/>
</dbReference>
<dbReference type="PANTHER" id="PTHR42718:SF9">
    <property type="entry name" value="MAJOR FACILITATOR SUPERFAMILY MULTIDRUG TRANSPORTER MFSC"/>
    <property type="match status" value="1"/>
</dbReference>
<dbReference type="EMBL" id="QCZG01000025">
    <property type="protein sequence ID" value="PWA10035.1"/>
    <property type="molecule type" value="Genomic_DNA"/>
</dbReference>
<evidence type="ECO:0000313" key="8">
    <source>
        <dbReference type="EMBL" id="PWA10035.1"/>
    </source>
</evidence>
<dbReference type="InterPro" id="IPR036259">
    <property type="entry name" value="MFS_trans_sf"/>
</dbReference>
<feature type="transmembrane region" description="Helical" evidence="6">
    <location>
        <begin position="50"/>
        <end position="70"/>
    </location>
</feature>
<accession>A0A2U1JYH3</accession>
<dbReference type="GO" id="GO:0005886">
    <property type="term" value="C:plasma membrane"/>
    <property type="evidence" value="ECO:0007669"/>
    <property type="project" value="UniProtKB-SubCell"/>
</dbReference>
<feature type="transmembrane region" description="Helical" evidence="6">
    <location>
        <begin position="82"/>
        <end position="105"/>
    </location>
</feature>
<protein>
    <submittedName>
        <fullName evidence="8">MFS transporter</fullName>
    </submittedName>
</protein>
<evidence type="ECO:0000256" key="2">
    <source>
        <dbReference type="ARBA" id="ARBA00022448"/>
    </source>
</evidence>
<dbReference type="PROSITE" id="PS50850">
    <property type="entry name" value="MFS"/>
    <property type="match status" value="1"/>
</dbReference>
<organism evidence="8 9">
    <name type="scientific">Pueribacillus theae</name>
    <dbReference type="NCBI Taxonomy" id="2171751"/>
    <lineage>
        <taxon>Bacteria</taxon>
        <taxon>Bacillati</taxon>
        <taxon>Bacillota</taxon>
        <taxon>Bacilli</taxon>
        <taxon>Bacillales</taxon>
        <taxon>Bacillaceae</taxon>
        <taxon>Pueribacillus</taxon>
    </lineage>
</organism>
<comment type="subcellular location">
    <subcellularLocation>
        <location evidence="1">Cell membrane</location>
        <topology evidence="1">Multi-pass membrane protein</topology>
    </subcellularLocation>
</comment>
<dbReference type="InterPro" id="IPR020846">
    <property type="entry name" value="MFS_dom"/>
</dbReference>
<reference evidence="8 9" key="1">
    <citation type="submission" date="2018-04" db="EMBL/GenBank/DDBJ databases">
        <title>Camelliibacillus theae gen. nov., sp. nov., isolated from Pu'er tea.</title>
        <authorList>
            <person name="Niu L."/>
        </authorList>
    </citation>
    <scope>NUCLEOTIDE SEQUENCE [LARGE SCALE GENOMIC DNA]</scope>
    <source>
        <strain evidence="8 9">T8</strain>
    </source>
</reference>
<dbReference type="Proteomes" id="UP000245998">
    <property type="component" value="Unassembled WGS sequence"/>
</dbReference>
<feature type="transmembrane region" description="Helical" evidence="6">
    <location>
        <begin position="423"/>
        <end position="442"/>
    </location>
</feature>
<proteinExistence type="predicted"/>
<keyword evidence="4 6" id="KW-1133">Transmembrane helix</keyword>
<evidence type="ECO:0000256" key="1">
    <source>
        <dbReference type="ARBA" id="ARBA00004651"/>
    </source>
</evidence>
<feature type="transmembrane region" description="Helical" evidence="6">
    <location>
        <begin position="261"/>
        <end position="282"/>
    </location>
</feature>
<dbReference type="AlphaFoldDB" id="A0A2U1JYH3"/>
<feature type="transmembrane region" description="Helical" evidence="6">
    <location>
        <begin position="390"/>
        <end position="408"/>
    </location>
</feature>
<keyword evidence="2" id="KW-0813">Transport</keyword>
<feature type="domain" description="Major facilitator superfamily (MFS) profile" evidence="7">
    <location>
        <begin position="16"/>
        <end position="445"/>
    </location>
</feature>